<dbReference type="PANTHER" id="PTHR45734">
    <property type="entry name" value="TENSIN"/>
    <property type="match status" value="1"/>
</dbReference>
<accession>A0A672T4G6</accession>
<evidence type="ECO:0000313" key="2">
    <source>
        <dbReference type="Ensembl" id="ENSSGRP00000109672.1"/>
    </source>
</evidence>
<reference evidence="2" key="1">
    <citation type="submission" date="2025-08" db="UniProtKB">
        <authorList>
            <consortium name="Ensembl"/>
        </authorList>
    </citation>
    <scope>IDENTIFICATION</scope>
</reference>
<name>A0A672T4G6_SINGR</name>
<dbReference type="PANTHER" id="PTHR45734:SF10">
    <property type="entry name" value="BLISTERY, ISOFORM A"/>
    <property type="match status" value="1"/>
</dbReference>
<keyword evidence="3" id="KW-1185">Reference proteome</keyword>
<dbReference type="InParanoid" id="A0A672T4G6"/>
<dbReference type="Gene3D" id="3.90.190.10">
    <property type="entry name" value="Protein tyrosine phosphatase superfamily"/>
    <property type="match status" value="1"/>
</dbReference>
<dbReference type="SUPFAM" id="SSF52799">
    <property type="entry name" value="(Phosphotyrosine protein) phosphatases II"/>
    <property type="match status" value="1"/>
</dbReference>
<dbReference type="Proteomes" id="UP000472262">
    <property type="component" value="Unassembled WGS sequence"/>
</dbReference>
<dbReference type="AlphaFoldDB" id="A0A672T4G6"/>
<dbReference type="PROSITE" id="PS51181">
    <property type="entry name" value="PPASE_TENSIN"/>
    <property type="match status" value="1"/>
</dbReference>
<proteinExistence type="predicted"/>
<protein>
    <submittedName>
        <fullName evidence="2">Tensin 3, tandem duplicate 1</fullName>
    </submittedName>
</protein>
<dbReference type="InterPro" id="IPR051484">
    <property type="entry name" value="Tensin_PTEN_phosphatase"/>
</dbReference>
<dbReference type="OMA" id="ICKATES"/>
<dbReference type="InterPro" id="IPR029021">
    <property type="entry name" value="Prot-tyrosine_phosphatase-like"/>
</dbReference>
<dbReference type="Ensembl" id="ENSSGRT00000116516.1">
    <property type="protein sequence ID" value="ENSSGRP00000109672.1"/>
    <property type="gene ID" value="ENSSGRG00000054000.1"/>
</dbReference>
<organism evidence="2 3">
    <name type="scientific">Sinocyclocheilus grahami</name>
    <name type="common">Dianchi golden-line fish</name>
    <name type="synonym">Barbus grahami</name>
    <dbReference type="NCBI Taxonomy" id="75366"/>
    <lineage>
        <taxon>Eukaryota</taxon>
        <taxon>Metazoa</taxon>
        <taxon>Chordata</taxon>
        <taxon>Craniata</taxon>
        <taxon>Vertebrata</taxon>
        <taxon>Euteleostomi</taxon>
        <taxon>Actinopterygii</taxon>
        <taxon>Neopterygii</taxon>
        <taxon>Teleostei</taxon>
        <taxon>Ostariophysi</taxon>
        <taxon>Cypriniformes</taxon>
        <taxon>Cyprinidae</taxon>
        <taxon>Cyprininae</taxon>
        <taxon>Sinocyclocheilus</taxon>
    </lineage>
</organism>
<dbReference type="InterPro" id="IPR029023">
    <property type="entry name" value="Tensin_phosphatase"/>
</dbReference>
<feature type="domain" description="Phosphatase tensin-type" evidence="1">
    <location>
        <begin position="17"/>
        <end position="153"/>
    </location>
</feature>
<evidence type="ECO:0000259" key="1">
    <source>
        <dbReference type="PROSITE" id="PS51181"/>
    </source>
</evidence>
<reference evidence="2" key="2">
    <citation type="submission" date="2025-09" db="UniProtKB">
        <authorList>
            <consortium name="Ensembl"/>
        </authorList>
    </citation>
    <scope>IDENTIFICATION</scope>
</reference>
<sequence length="153" mass="17668">IFHGSLQICSSLLAKTNAFKEPGSGFDLDYITERIIGITFHQSCTEQTYQHNLRSITQMLQSKHADQYMVINLSEHSDDLRRMNHRVVDLGWLERQAPSLHLLCSVCKNMDNWLRAHSENVLLLHCKVRFKDVCCSFSGLKSTICLWDFEPVL</sequence>
<evidence type="ECO:0000313" key="3">
    <source>
        <dbReference type="Proteomes" id="UP000472262"/>
    </source>
</evidence>
<dbReference type="GO" id="GO:0005925">
    <property type="term" value="C:focal adhesion"/>
    <property type="evidence" value="ECO:0007669"/>
    <property type="project" value="TreeGrafter"/>
</dbReference>